<gene>
    <name evidence="2" type="ORF">ANCDUO_23113</name>
</gene>
<dbReference type="Proteomes" id="UP000054047">
    <property type="component" value="Unassembled WGS sequence"/>
</dbReference>
<evidence type="ECO:0000313" key="2">
    <source>
        <dbReference type="EMBL" id="KIH46832.1"/>
    </source>
</evidence>
<dbReference type="OrthoDB" id="5845282at2759"/>
<dbReference type="AlphaFoldDB" id="A0A0C2CAI2"/>
<evidence type="ECO:0000256" key="1">
    <source>
        <dbReference type="SAM" id="MobiDB-lite"/>
    </source>
</evidence>
<feature type="region of interest" description="Disordered" evidence="1">
    <location>
        <begin position="178"/>
        <end position="201"/>
    </location>
</feature>
<reference evidence="2 3" key="1">
    <citation type="submission" date="2013-12" db="EMBL/GenBank/DDBJ databases">
        <title>Draft genome of the parsitic nematode Ancylostoma duodenale.</title>
        <authorList>
            <person name="Mitreva M."/>
        </authorList>
    </citation>
    <scope>NUCLEOTIDE SEQUENCE [LARGE SCALE GENOMIC DNA]</scope>
    <source>
        <strain evidence="2 3">Zhejiang</strain>
    </source>
</reference>
<name>A0A0C2CAI2_9BILA</name>
<sequence length="201" mass="21773">MAMLFGRPVTPPHIAGILYQILVTPAPKFLIGFSPDGDRPGPIAKGLLTVPKDTVPADWVIENEVVDPQMATSYVTESLVGPASARGSSYTYTYESHYDNPPDDDDEDRYAAVEGSATHQTHKITRVTKVTTTRSVRQIPVGSPYSDIYFDASGLPTPSPVVEIEAPLDELGIRLQRENEEGRSAPPPAPPLGSRYVNVAD</sequence>
<evidence type="ECO:0000313" key="3">
    <source>
        <dbReference type="Proteomes" id="UP000054047"/>
    </source>
</evidence>
<feature type="non-terminal residue" evidence="2">
    <location>
        <position position="201"/>
    </location>
</feature>
<accession>A0A0C2CAI2</accession>
<protein>
    <submittedName>
        <fullName evidence="2">Uncharacterized protein</fullName>
    </submittedName>
</protein>
<proteinExistence type="predicted"/>
<keyword evidence="3" id="KW-1185">Reference proteome</keyword>
<dbReference type="EMBL" id="KN768428">
    <property type="protein sequence ID" value="KIH46832.1"/>
    <property type="molecule type" value="Genomic_DNA"/>
</dbReference>
<organism evidence="2 3">
    <name type="scientific">Ancylostoma duodenale</name>
    <dbReference type="NCBI Taxonomy" id="51022"/>
    <lineage>
        <taxon>Eukaryota</taxon>
        <taxon>Metazoa</taxon>
        <taxon>Ecdysozoa</taxon>
        <taxon>Nematoda</taxon>
        <taxon>Chromadorea</taxon>
        <taxon>Rhabditida</taxon>
        <taxon>Rhabditina</taxon>
        <taxon>Rhabditomorpha</taxon>
        <taxon>Strongyloidea</taxon>
        <taxon>Ancylostomatidae</taxon>
        <taxon>Ancylostomatinae</taxon>
        <taxon>Ancylostoma</taxon>
    </lineage>
</organism>